<proteinExistence type="predicted"/>
<dbReference type="EMBL" id="JAPHNI010000409">
    <property type="protein sequence ID" value="KAJ8111402.1"/>
    <property type="molecule type" value="Genomic_DNA"/>
</dbReference>
<evidence type="ECO:0000313" key="1">
    <source>
        <dbReference type="EMBL" id="KAJ8111402.1"/>
    </source>
</evidence>
<comment type="caution">
    <text evidence="1">The sequence shown here is derived from an EMBL/GenBank/DDBJ whole genome shotgun (WGS) entry which is preliminary data.</text>
</comment>
<name>A0ACC2I8H0_9PLEO</name>
<protein>
    <submittedName>
        <fullName evidence="1">Uncharacterized protein</fullName>
    </submittedName>
</protein>
<gene>
    <name evidence="1" type="ORF">OPT61_g5998</name>
</gene>
<sequence>MNGSDEKVSEHEQEQFVASMYSCLPWELRHHINTFCVQNSYDDEVIVRRGRGDKPMLLVRQSVGTHSYHWTEDSTLQQLSPDRIGLQASREMLETYYGTRTFKFIQDELECVQSFLATDAFGLTLRPADHLRRLHLQVQPFAYARLEDPEMKLNKKQTCCRALESLDALRSPRTMIEVHVDLAEWSCDEDESDMMLDDASSFMYLIIKTTEALQTSGVKIKLILEGSWGERNGVELCSSSIPSLGECVTIMKTAYQ</sequence>
<reference evidence="1" key="1">
    <citation type="submission" date="2022-11" db="EMBL/GenBank/DDBJ databases">
        <title>Genome Sequence of Boeremia exigua.</title>
        <authorList>
            <person name="Buettner E."/>
        </authorList>
    </citation>
    <scope>NUCLEOTIDE SEQUENCE</scope>
    <source>
        <strain evidence="1">CU02</strain>
    </source>
</reference>
<organism evidence="1 2">
    <name type="scientific">Boeremia exigua</name>
    <dbReference type="NCBI Taxonomy" id="749465"/>
    <lineage>
        <taxon>Eukaryota</taxon>
        <taxon>Fungi</taxon>
        <taxon>Dikarya</taxon>
        <taxon>Ascomycota</taxon>
        <taxon>Pezizomycotina</taxon>
        <taxon>Dothideomycetes</taxon>
        <taxon>Pleosporomycetidae</taxon>
        <taxon>Pleosporales</taxon>
        <taxon>Pleosporineae</taxon>
        <taxon>Didymellaceae</taxon>
        <taxon>Boeremia</taxon>
    </lineage>
</organism>
<evidence type="ECO:0000313" key="2">
    <source>
        <dbReference type="Proteomes" id="UP001153331"/>
    </source>
</evidence>
<accession>A0ACC2I8H0</accession>
<keyword evidence="2" id="KW-1185">Reference proteome</keyword>
<dbReference type="Proteomes" id="UP001153331">
    <property type="component" value="Unassembled WGS sequence"/>
</dbReference>